<dbReference type="InterPro" id="IPR050765">
    <property type="entry name" value="Riboflavin_Biosynth_HTPR"/>
</dbReference>
<dbReference type="NCBIfam" id="TIGR00227">
    <property type="entry name" value="ribD_Cterm"/>
    <property type="match status" value="1"/>
</dbReference>
<protein>
    <recommendedName>
        <fullName evidence="14">Riboflavin biosynthesis protein RibD</fullName>
    </recommendedName>
    <domain>
        <recommendedName>
            <fullName evidence="14">Diaminohydroxyphosphoribosylaminopyrimidine deaminase</fullName>
            <shortName evidence="14">DRAP deaminase</shortName>
            <ecNumber evidence="14">3.5.4.26</ecNumber>
        </recommendedName>
        <alternativeName>
            <fullName evidence="14">Riboflavin-specific deaminase</fullName>
        </alternativeName>
    </domain>
    <domain>
        <recommendedName>
            <fullName evidence="14">5-amino-6-(5-phosphoribosylamino)uracil reductase</fullName>
            <ecNumber evidence="14">1.1.1.193</ecNumber>
        </recommendedName>
        <alternativeName>
            <fullName evidence="14">HTP reductase</fullName>
        </alternativeName>
    </domain>
</protein>
<comment type="similarity">
    <text evidence="4 14">In the N-terminal section; belongs to the cytidine and deoxycytidylate deaminase family.</text>
</comment>
<feature type="binding site" evidence="16">
    <location>
        <position position="204"/>
    </location>
    <ligand>
        <name>NADP(+)</name>
        <dbReference type="ChEBI" id="CHEBI:58349"/>
    </ligand>
</feature>
<dbReference type="GO" id="GO:0008270">
    <property type="term" value="F:zinc ion binding"/>
    <property type="evidence" value="ECO:0007669"/>
    <property type="project" value="InterPro"/>
</dbReference>
<dbReference type="PROSITE" id="PS51747">
    <property type="entry name" value="CYT_DCMP_DEAMINASES_2"/>
    <property type="match status" value="1"/>
</dbReference>
<keyword evidence="9 14" id="KW-0521">NADP</keyword>
<evidence type="ECO:0000256" key="16">
    <source>
        <dbReference type="PIRSR" id="PIRSR006769-2"/>
    </source>
</evidence>
<dbReference type="UniPathway" id="UPA00275">
    <property type="reaction ID" value="UER00401"/>
</dbReference>
<feature type="binding site" evidence="16">
    <location>
        <position position="172"/>
    </location>
    <ligand>
        <name>substrate</name>
    </ligand>
</feature>
<feature type="binding site" evidence="17">
    <location>
        <position position="57"/>
    </location>
    <ligand>
        <name>Zn(2+)</name>
        <dbReference type="ChEBI" id="CHEBI:29105"/>
        <note>catalytic</note>
    </ligand>
</feature>
<feature type="binding site" evidence="17">
    <location>
        <position position="91"/>
    </location>
    <ligand>
        <name>Zn(2+)</name>
        <dbReference type="ChEBI" id="CHEBI:29105"/>
        <note>catalytic</note>
    </ligand>
</feature>
<comment type="catalytic activity">
    <reaction evidence="13 14">
        <text>2,5-diamino-6-hydroxy-4-(5-phosphoribosylamino)-pyrimidine + H2O + H(+) = 5-amino-6-(5-phospho-D-ribosylamino)uracil + NH4(+)</text>
        <dbReference type="Rhea" id="RHEA:21868"/>
        <dbReference type="ChEBI" id="CHEBI:15377"/>
        <dbReference type="ChEBI" id="CHEBI:15378"/>
        <dbReference type="ChEBI" id="CHEBI:28938"/>
        <dbReference type="ChEBI" id="CHEBI:58453"/>
        <dbReference type="ChEBI" id="CHEBI:58614"/>
        <dbReference type="EC" id="3.5.4.26"/>
    </reaction>
</comment>
<evidence type="ECO:0000256" key="5">
    <source>
        <dbReference type="ARBA" id="ARBA00007417"/>
    </source>
</evidence>
<dbReference type="Pfam" id="PF01872">
    <property type="entry name" value="RibD_C"/>
    <property type="match status" value="1"/>
</dbReference>
<dbReference type="GO" id="GO:0008835">
    <property type="term" value="F:diaminohydroxyphosphoribosylaminopyrimidine deaminase activity"/>
    <property type="evidence" value="ECO:0007669"/>
    <property type="project" value="UniProtKB-EC"/>
</dbReference>
<comment type="function">
    <text evidence="1 14">Converts 2,5-diamino-6-(ribosylamino)-4(3h)-pyrimidinone 5'-phosphate into 5-amino-6-(ribosylamino)-2,4(1h,3h)-pyrimidinedione 5'-phosphate.</text>
</comment>
<dbReference type="Proteomes" id="UP000539111">
    <property type="component" value="Unassembled WGS sequence"/>
</dbReference>
<proteinExistence type="inferred from homology"/>
<dbReference type="SUPFAM" id="SSF53597">
    <property type="entry name" value="Dihydrofolate reductase-like"/>
    <property type="match status" value="1"/>
</dbReference>
<comment type="caution">
    <text evidence="20">The sequence shown here is derived from an EMBL/GenBank/DDBJ whole genome shotgun (WGS) entry which is preliminary data.</text>
</comment>
<feature type="binding site" evidence="16">
    <location>
        <position position="188"/>
    </location>
    <ligand>
        <name>substrate</name>
    </ligand>
</feature>
<dbReference type="GO" id="GO:0050661">
    <property type="term" value="F:NADP binding"/>
    <property type="evidence" value="ECO:0007669"/>
    <property type="project" value="InterPro"/>
</dbReference>
<dbReference type="PROSITE" id="PS00903">
    <property type="entry name" value="CYT_DCMP_DEAMINASES_1"/>
    <property type="match status" value="1"/>
</dbReference>
<feature type="binding site" evidence="16">
    <location>
        <position position="229"/>
    </location>
    <ligand>
        <name>NADP(+)</name>
        <dbReference type="ChEBI" id="CHEBI:58349"/>
    </ligand>
</feature>
<dbReference type="Gene3D" id="3.40.430.10">
    <property type="entry name" value="Dihydrofolate Reductase, subunit A"/>
    <property type="match status" value="1"/>
</dbReference>
<evidence type="ECO:0000259" key="19">
    <source>
        <dbReference type="PROSITE" id="PS51747"/>
    </source>
</evidence>
<dbReference type="InterPro" id="IPR016193">
    <property type="entry name" value="Cytidine_deaminase-like"/>
</dbReference>
<keyword evidence="14 20" id="KW-0378">Hydrolase</keyword>
<accession>A0A7Z0D3N5</accession>
<dbReference type="InterPro" id="IPR002125">
    <property type="entry name" value="CMP_dCMP_dom"/>
</dbReference>
<sequence>MTPAGRTAIDAAMMQAVDESRRGAGLTAPNPRVGAVILDADGNVVGSGYHARAGSDHAEVVALRNAGDRARGGTAVVTLEPCRHQGRTPPCTQALLDAGIDSVAFAVADPIHSGGGDQLEAHGVAVRRGVRETEAREANHEWLIAEETKRIHVTYKAAATLDGRIAAADGTSQWISSEASRQDAQTLRRRADAVIAGIGTVLHDDPRLTRRGPDGRELPDQPLRVVIDSSGRTPPEANVRNGRAPTLIGTTDEFGADPAGRVDLDRLCADLYARGHRGALLEGGPTVAGEFLARGLIDRIVVYVAPTLLGTGRPLIGDIGVGTLRDASRWRLHDVAPIGDDVRLTYLPRTVSQEGIA</sequence>
<evidence type="ECO:0000256" key="3">
    <source>
        <dbReference type="ARBA" id="ARBA00004910"/>
    </source>
</evidence>
<evidence type="ECO:0000256" key="7">
    <source>
        <dbReference type="ARBA" id="ARBA00022723"/>
    </source>
</evidence>
<evidence type="ECO:0000256" key="12">
    <source>
        <dbReference type="ARBA" id="ARBA00049861"/>
    </source>
</evidence>
<keyword evidence="11" id="KW-0511">Multifunctional enzyme</keyword>
<comment type="pathway">
    <text evidence="3 14">Cofactor biosynthesis; riboflavin biosynthesis; 5-amino-6-(D-ribitylamino)uracil from GTP: step 3/4.</text>
</comment>
<feature type="region of interest" description="Disordered" evidence="18">
    <location>
        <begin position="226"/>
        <end position="246"/>
    </location>
</feature>
<comment type="similarity">
    <text evidence="5 14">In the C-terminal section; belongs to the HTP reductase family.</text>
</comment>
<dbReference type="InterPro" id="IPR002734">
    <property type="entry name" value="RibDG_C"/>
</dbReference>
<evidence type="ECO:0000313" key="20">
    <source>
        <dbReference type="EMBL" id="NYI68295.1"/>
    </source>
</evidence>
<evidence type="ECO:0000256" key="1">
    <source>
        <dbReference type="ARBA" id="ARBA00002151"/>
    </source>
</evidence>
<dbReference type="InterPro" id="IPR004794">
    <property type="entry name" value="Eubact_RibD"/>
</dbReference>
<feature type="binding site" evidence="16">
    <location>
        <position position="174"/>
    </location>
    <ligand>
        <name>NADP(+)</name>
        <dbReference type="ChEBI" id="CHEBI:58349"/>
    </ligand>
</feature>
<keyword evidence="8 14" id="KW-0862">Zinc</keyword>
<keyword evidence="6 14" id="KW-0686">Riboflavin biosynthesis</keyword>
<dbReference type="GO" id="GO:0008703">
    <property type="term" value="F:5-amino-6-(5-phosphoribosylamino)uracil reductase activity"/>
    <property type="evidence" value="ECO:0007669"/>
    <property type="project" value="UniProtKB-EC"/>
</dbReference>
<feature type="binding site" evidence="16">
    <location>
        <position position="158"/>
    </location>
    <ligand>
        <name>NADP(+)</name>
        <dbReference type="ChEBI" id="CHEBI:58349"/>
    </ligand>
</feature>
<dbReference type="RefSeq" id="WP_179428661.1">
    <property type="nucleotide sequence ID" value="NZ_JACBZP010000001.1"/>
</dbReference>
<dbReference type="InterPro" id="IPR011549">
    <property type="entry name" value="RibD_C"/>
</dbReference>
<feature type="binding site" evidence="16">
    <location>
        <position position="208"/>
    </location>
    <ligand>
        <name>substrate</name>
    </ligand>
</feature>
<evidence type="ECO:0000256" key="15">
    <source>
        <dbReference type="PIRSR" id="PIRSR006769-1"/>
    </source>
</evidence>
<keyword evidence="7 14" id="KW-0479">Metal-binding</keyword>
<dbReference type="EC" id="3.5.4.26" evidence="14"/>
<comment type="catalytic activity">
    <reaction evidence="12 14">
        <text>5-amino-6-(5-phospho-D-ribitylamino)uracil + NADP(+) = 5-amino-6-(5-phospho-D-ribosylamino)uracil + NADPH + H(+)</text>
        <dbReference type="Rhea" id="RHEA:17845"/>
        <dbReference type="ChEBI" id="CHEBI:15378"/>
        <dbReference type="ChEBI" id="CHEBI:57783"/>
        <dbReference type="ChEBI" id="CHEBI:58349"/>
        <dbReference type="ChEBI" id="CHEBI:58421"/>
        <dbReference type="ChEBI" id="CHEBI:58453"/>
        <dbReference type="EC" id="1.1.1.193"/>
    </reaction>
</comment>
<evidence type="ECO:0000313" key="21">
    <source>
        <dbReference type="Proteomes" id="UP000539111"/>
    </source>
</evidence>
<feature type="active site" description="Proton donor" evidence="15">
    <location>
        <position position="59"/>
    </location>
</feature>
<comment type="pathway">
    <text evidence="2 14">Cofactor biosynthesis; riboflavin biosynthesis; 5-amino-6-(D-ribitylamino)uracil from GTP: step 2/4.</text>
</comment>
<feature type="binding site" evidence="16">
    <location>
        <position position="200"/>
    </location>
    <ligand>
        <name>NADP(+)</name>
        <dbReference type="ChEBI" id="CHEBI:58349"/>
    </ligand>
</feature>
<evidence type="ECO:0000256" key="6">
    <source>
        <dbReference type="ARBA" id="ARBA00022619"/>
    </source>
</evidence>
<keyword evidence="21" id="KW-1185">Reference proteome</keyword>
<evidence type="ECO:0000256" key="14">
    <source>
        <dbReference type="PIRNR" id="PIRNR006769"/>
    </source>
</evidence>
<keyword evidence="10 14" id="KW-0560">Oxidoreductase</keyword>
<dbReference type="GO" id="GO:0009231">
    <property type="term" value="P:riboflavin biosynthetic process"/>
    <property type="evidence" value="ECO:0007669"/>
    <property type="project" value="UniProtKB-UniPathway"/>
</dbReference>
<dbReference type="PIRSF" id="PIRSF006769">
    <property type="entry name" value="RibD"/>
    <property type="match status" value="1"/>
</dbReference>
<feature type="domain" description="CMP/dCMP-type deaminase" evidence="19">
    <location>
        <begin position="7"/>
        <end position="117"/>
    </location>
</feature>
<reference evidence="20 21" key="1">
    <citation type="submission" date="2020-07" db="EMBL/GenBank/DDBJ databases">
        <title>Sequencing the genomes of 1000 actinobacteria strains.</title>
        <authorList>
            <person name="Klenk H.-P."/>
        </authorList>
    </citation>
    <scope>NUCLEOTIDE SEQUENCE [LARGE SCALE GENOMIC DNA]</scope>
    <source>
        <strain evidence="20 21">DSM 26341</strain>
    </source>
</reference>
<evidence type="ECO:0000256" key="11">
    <source>
        <dbReference type="ARBA" id="ARBA00023268"/>
    </source>
</evidence>
<gene>
    <name evidence="20" type="ORF">BJY26_002601</name>
</gene>
<dbReference type="InterPro" id="IPR016192">
    <property type="entry name" value="APOBEC/CMP_deaminase_Zn-bd"/>
</dbReference>
<dbReference type="EC" id="1.1.1.193" evidence="14"/>
<dbReference type="PANTHER" id="PTHR38011">
    <property type="entry name" value="DIHYDROFOLATE REDUCTASE FAMILY PROTEIN (AFU_ORTHOLOGUE AFUA_8G06820)"/>
    <property type="match status" value="1"/>
</dbReference>
<dbReference type="NCBIfam" id="TIGR00326">
    <property type="entry name" value="eubact_ribD"/>
    <property type="match status" value="1"/>
</dbReference>
<evidence type="ECO:0000256" key="4">
    <source>
        <dbReference type="ARBA" id="ARBA00005259"/>
    </source>
</evidence>
<evidence type="ECO:0000256" key="2">
    <source>
        <dbReference type="ARBA" id="ARBA00004882"/>
    </source>
</evidence>
<dbReference type="Pfam" id="PF00383">
    <property type="entry name" value="dCMP_cyt_deam_1"/>
    <property type="match status" value="1"/>
</dbReference>
<dbReference type="SUPFAM" id="SSF53927">
    <property type="entry name" value="Cytidine deaminase-like"/>
    <property type="match status" value="1"/>
</dbReference>
<dbReference type="Gene3D" id="3.40.140.10">
    <property type="entry name" value="Cytidine Deaminase, domain 2"/>
    <property type="match status" value="1"/>
</dbReference>
<evidence type="ECO:0000256" key="18">
    <source>
        <dbReference type="SAM" id="MobiDB-lite"/>
    </source>
</evidence>
<dbReference type="EMBL" id="JACBZP010000001">
    <property type="protein sequence ID" value="NYI68295.1"/>
    <property type="molecule type" value="Genomic_DNA"/>
</dbReference>
<dbReference type="InterPro" id="IPR024072">
    <property type="entry name" value="DHFR-like_dom_sf"/>
</dbReference>
<dbReference type="CDD" id="cd01284">
    <property type="entry name" value="Riboflavin_deaminase-reductase"/>
    <property type="match status" value="1"/>
</dbReference>
<dbReference type="PANTHER" id="PTHR38011:SF7">
    <property type="entry name" value="2,5-DIAMINO-6-RIBOSYLAMINO-4(3H)-PYRIMIDINONE 5'-PHOSPHATE REDUCTASE"/>
    <property type="match status" value="1"/>
</dbReference>
<feature type="binding site" evidence="16">
    <location>
        <position position="211"/>
    </location>
    <ligand>
        <name>substrate</name>
    </ligand>
</feature>
<evidence type="ECO:0000256" key="9">
    <source>
        <dbReference type="ARBA" id="ARBA00022857"/>
    </source>
</evidence>
<feature type="binding site" evidence="17">
    <location>
        <position position="82"/>
    </location>
    <ligand>
        <name>Zn(2+)</name>
        <dbReference type="ChEBI" id="CHEBI:29105"/>
        <note>catalytic</note>
    </ligand>
</feature>
<organism evidence="20 21">
    <name type="scientific">Spelaeicoccus albus</name>
    <dbReference type="NCBI Taxonomy" id="1280376"/>
    <lineage>
        <taxon>Bacteria</taxon>
        <taxon>Bacillati</taxon>
        <taxon>Actinomycetota</taxon>
        <taxon>Actinomycetes</taxon>
        <taxon>Micrococcales</taxon>
        <taxon>Brevibacteriaceae</taxon>
        <taxon>Spelaeicoccus</taxon>
    </lineage>
</organism>
<evidence type="ECO:0000256" key="17">
    <source>
        <dbReference type="PIRSR" id="PIRSR006769-3"/>
    </source>
</evidence>
<evidence type="ECO:0000256" key="13">
    <source>
        <dbReference type="ARBA" id="ARBA00049886"/>
    </source>
</evidence>
<feature type="binding site" evidence="16">
    <location>
        <position position="282"/>
    </location>
    <ligand>
        <name>substrate</name>
    </ligand>
</feature>
<name>A0A7Z0D3N5_9MICO</name>
<evidence type="ECO:0000256" key="10">
    <source>
        <dbReference type="ARBA" id="ARBA00023002"/>
    </source>
</evidence>
<comment type="cofactor">
    <cofactor evidence="14 17">
        <name>Zn(2+)</name>
        <dbReference type="ChEBI" id="CHEBI:29105"/>
    </cofactor>
    <text evidence="14 17">Binds 1 zinc ion.</text>
</comment>
<dbReference type="AlphaFoldDB" id="A0A7Z0D3N5"/>
<evidence type="ECO:0000256" key="8">
    <source>
        <dbReference type="ARBA" id="ARBA00022833"/>
    </source>
</evidence>